<dbReference type="GO" id="GO:0016020">
    <property type="term" value="C:membrane"/>
    <property type="evidence" value="ECO:0000318"/>
    <property type="project" value="GO_Central"/>
</dbReference>
<keyword evidence="7" id="KW-1185">Reference proteome</keyword>
<evidence type="ECO:0000313" key="5">
    <source>
        <dbReference type="EMBL" id="RHN82596.1"/>
    </source>
</evidence>
<dbReference type="PaxDb" id="3880-AES62921"/>
<dbReference type="PANTHER" id="PTHR24177:SF473">
    <property type="entry name" value="PROTEIN, PUTATIVE-RELATED"/>
    <property type="match status" value="1"/>
</dbReference>
<evidence type="ECO:0000256" key="1">
    <source>
        <dbReference type="ARBA" id="ARBA00004413"/>
    </source>
</evidence>
<sequence>MSNPNSITIPSSAPEDGTYKRCISMAAATGDWAIASSYDKTHPNWISTPLTVDGDTALHIAVRMEETKFVEKLVERTSKKDMEIRRTDGNTVFCLAAVSGNVKIARILCEKNPELVWIKGHEEQLPIQLASLAGQLHMVKFLFQRIEQDNNINLPFQDIIKLFFLTLTNNIYAAAWSLVIQNSELAHTENENGLNALQLLAQSPFEENAPCYKDLVRVLFERMEEEEDEFLQYTKTSKAMFDAAQLGNILILEFIFNYNPNIFMEVNSEGQSLLHVAILHRQELVYHLILSKGSYKNVLVQIVDQEGNNVLHLAGKFVSKGRFGSPHIHQDLLIHSDESWFKKVEKIVPPTLKSMENKNGMTPTEIFYKEHKESYEKAVTEVNGTANTFIVVAALFLSLSITAALSIRNNKISENTHFLRYKKWFYLFILSIGYGVSLCATSMLLLNSIILPSTWTKKRGYVNSRLSRMSLGYFSLYSSFLVLVIISIFSGVILVYSFFPNWVFYVIDLLCAIPITLNFFIFFYPLYFYLVLKLAFYTRRVTMIMSNM</sequence>
<evidence type="ECO:0000256" key="2">
    <source>
        <dbReference type="PROSITE-ProRule" id="PRU00023"/>
    </source>
</evidence>
<evidence type="ECO:0000313" key="4">
    <source>
        <dbReference type="EMBL" id="AES62921.1"/>
    </source>
</evidence>
<gene>
    <name evidence="6" type="primary">11438230</name>
    <name evidence="4" type="ordered locus">MTR_1g113760</name>
    <name evidence="5" type="ORF">MtrunA17_Chr1g0211531</name>
</gene>
<dbReference type="SMART" id="SM00248">
    <property type="entry name" value="ANK"/>
    <property type="match status" value="5"/>
</dbReference>
<accession>G7IDB5</accession>
<reference evidence="4 7" key="1">
    <citation type="journal article" date="2011" name="Nature">
        <title>The Medicago genome provides insight into the evolution of rhizobial symbioses.</title>
        <authorList>
            <person name="Young N.D."/>
            <person name="Debelle F."/>
            <person name="Oldroyd G.E."/>
            <person name="Geurts R."/>
            <person name="Cannon S.B."/>
            <person name="Udvardi M.K."/>
            <person name="Benedito V.A."/>
            <person name="Mayer K.F."/>
            <person name="Gouzy J."/>
            <person name="Schoof H."/>
            <person name="Van de Peer Y."/>
            <person name="Proost S."/>
            <person name="Cook D.R."/>
            <person name="Meyers B.C."/>
            <person name="Spannagl M."/>
            <person name="Cheung F."/>
            <person name="De Mita S."/>
            <person name="Krishnakumar V."/>
            <person name="Gundlach H."/>
            <person name="Zhou S."/>
            <person name="Mudge J."/>
            <person name="Bharti A.K."/>
            <person name="Murray J.D."/>
            <person name="Naoumkina M.A."/>
            <person name="Rosen B."/>
            <person name="Silverstein K.A."/>
            <person name="Tang H."/>
            <person name="Rombauts S."/>
            <person name="Zhao P.X."/>
            <person name="Zhou P."/>
            <person name="Barbe V."/>
            <person name="Bardou P."/>
            <person name="Bechner M."/>
            <person name="Bellec A."/>
            <person name="Berger A."/>
            <person name="Berges H."/>
            <person name="Bidwell S."/>
            <person name="Bisseling T."/>
            <person name="Choisne N."/>
            <person name="Couloux A."/>
            <person name="Denny R."/>
            <person name="Deshpande S."/>
            <person name="Dai X."/>
            <person name="Doyle J.J."/>
            <person name="Dudez A.M."/>
            <person name="Farmer A.D."/>
            <person name="Fouteau S."/>
            <person name="Franken C."/>
            <person name="Gibelin C."/>
            <person name="Gish J."/>
            <person name="Goldstein S."/>
            <person name="Gonzalez A.J."/>
            <person name="Green P.J."/>
            <person name="Hallab A."/>
            <person name="Hartog M."/>
            <person name="Hua A."/>
            <person name="Humphray S.J."/>
            <person name="Jeong D.H."/>
            <person name="Jing Y."/>
            <person name="Jocker A."/>
            <person name="Kenton S.M."/>
            <person name="Kim D.J."/>
            <person name="Klee K."/>
            <person name="Lai H."/>
            <person name="Lang C."/>
            <person name="Lin S."/>
            <person name="Macmil S.L."/>
            <person name="Magdelenat G."/>
            <person name="Matthews L."/>
            <person name="McCorrison J."/>
            <person name="Monaghan E.L."/>
            <person name="Mun J.H."/>
            <person name="Najar F.Z."/>
            <person name="Nicholson C."/>
            <person name="Noirot C."/>
            <person name="O'Bleness M."/>
            <person name="Paule C.R."/>
            <person name="Poulain J."/>
            <person name="Prion F."/>
            <person name="Qin B."/>
            <person name="Qu C."/>
            <person name="Retzel E.F."/>
            <person name="Riddle C."/>
            <person name="Sallet E."/>
            <person name="Samain S."/>
            <person name="Samson N."/>
            <person name="Sanders I."/>
            <person name="Saurat O."/>
            <person name="Scarpelli C."/>
            <person name="Schiex T."/>
            <person name="Segurens B."/>
            <person name="Severin A.J."/>
            <person name="Sherrier D.J."/>
            <person name="Shi R."/>
            <person name="Sims S."/>
            <person name="Singer S.R."/>
            <person name="Sinharoy S."/>
            <person name="Sterck L."/>
            <person name="Viollet A."/>
            <person name="Wang B.B."/>
            <person name="Wang K."/>
            <person name="Wang M."/>
            <person name="Wang X."/>
            <person name="Warfsmann J."/>
            <person name="Weissenbach J."/>
            <person name="White D.D."/>
            <person name="White J.D."/>
            <person name="Wiley G.B."/>
            <person name="Wincker P."/>
            <person name="Xing Y."/>
            <person name="Yang L."/>
            <person name="Yao Z."/>
            <person name="Ying F."/>
            <person name="Zhai J."/>
            <person name="Zhou L."/>
            <person name="Zuber A."/>
            <person name="Denarie J."/>
            <person name="Dixon R.A."/>
            <person name="May G.D."/>
            <person name="Schwartz D.C."/>
            <person name="Rogers J."/>
            <person name="Quetier F."/>
            <person name="Town C.D."/>
            <person name="Roe B.A."/>
        </authorList>
    </citation>
    <scope>NUCLEOTIDE SEQUENCE [LARGE SCALE GENOMIC DNA]</scope>
    <source>
        <strain evidence="4">A17</strain>
        <strain evidence="6 7">cv. Jemalong A17</strain>
    </source>
</reference>
<dbReference type="PROSITE" id="PS50297">
    <property type="entry name" value="ANK_REP_REGION"/>
    <property type="match status" value="1"/>
</dbReference>
<organism evidence="4 7">
    <name type="scientific">Medicago truncatula</name>
    <name type="common">Barrel medic</name>
    <name type="synonym">Medicago tribuloides</name>
    <dbReference type="NCBI Taxonomy" id="3880"/>
    <lineage>
        <taxon>Eukaryota</taxon>
        <taxon>Viridiplantae</taxon>
        <taxon>Streptophyta</taxon>
        <taxon>Embryophyta</taxon>
        <taxon>Tracheophyta</taxon>
        <taxon>Spermatophyta</taxon>
        <taxon>Magnoliopsida</taxon>
        <taxon>eudicotyledons</taxon>
        <taxon>Gunneridae</taxon>
        <taxon>Pentapetalae</taxon>
        <taxon>rosids</taxon>
        <taxon>fabids</taxon>
        <taxon>Fabales</taxon>
        <taxon>Fabaceae</taxon>
        <taxon>Papilionoideae</taxon>
        <taxon>50 kb inversion clade</taxon>
        <taxon>NPAAA clade</taxon>
        <taxon>Hologalegina</taxon>
        <taxon>IRL clade</taxon>
        <taxon>Trifolieae</taxon>
        <taxon>Medicago</taxon>
    </lineage>
</organism>
<keyword evidence="3" id="KW-1133">Transmembrane helix</keyword>
<dbReference type="EMBL" id="CM001217">
    <property type="protein sequence ID" value="AES62921.1"/>
    <property type="molecule type" value="Genomic_DNA"/>
</dbReference>
<dbReference type="KEGG" id="mtr:11438230"/>
<dbReference type="OrthoDB" id="1427188at2759"/>
<keyword evidence="3" id="KW-0472">Membrane</keyword>
<evidence type="ECO:0000313" key="6">
    <source>
        <dbReference type="EnsemblPlants" id="AES62921"/>
    </source>
</evidence>
<reference evidence="5" key="4">
    <citation type="journal article" date="2018" name="Nat. Plants">
        <title>Whole-genome landscape of Medicago truncatula symbiotic genes.</title>
        <authorList>
            <person name="Pecrix Y."/>
            <person name="Gamas P."/>
            <person name="Carrere S."/>
        </authorList>
    </citation>
    <scope>NUCLEOTIDE SEQUENCE</scope>
    <source>
        <tissue evidence="5">Leaves</tissue>
    </source>
</reference>
<dbReference type="EnsemblPlants" id="AES62921">
    <property type="protein sequence ID" value="AES62921"/>
    <property type="gene ID" value="MTR_1g113760"/>
</dbReference>
<dbReference type="Pfam" id="PF12796">
    <property type="entry name" value="Ank_2"/>
    <property type="match status" value="1"/>
</dbReference>
<dbReference type="GO" id="GO:0005886">
    <property type="term" value="C:plasma membrane"/>
    <property type="evidence" value="ECO:0007669"/>
    <property type="project" value="UniProtKB-SubCell"/>
</dbReference>
<dbReference type="InterPro" id="IPR036770">
    <property type="entry name" value="Ankyrin_rpt-contain_sf"/>
</dbReference>
<keyword evidence="3" id="KW-0812">Transmembrane</keyword>
<name>G7IDB5_MEDTR</name>
<dbReference type="AlphaFoldDB" id="G7IDB5"/>
<dbReference type="STRING" id="3880.G7IDB5"/>
<dbReference type="HOGENOM" id="CLU_016885_3_0_1"/>
<dbReference type="InterPro" id="IPR002110">
    <property type="entry name" value="Ankyrin_rpt"/>
</dbReference>
<dbReference type="PANTHER" id="PTHR24177">
    <property type="entry name" value="CASKIN"/>
    <property type="match status" value="1"/>
</dbReference>
<dbReference type="Gramene" id="rna6771">
    <property type="protein sequence ID" value="RHN82596.1"/>
    <property type="gene ID" value="gene6771"/>
</dbReference>
<dbReference type="Gene3D" id="1.25.40.20">
    <property type="entry name" value="Ankyrin repeat-containing domain"/>
    <property type="match status" value="2"/>
</dbReference>
<protein>
    <submittedName>
        <fullName evidence="4">Ankyrin repeat protein</fullName>
    </submittedName>
    <submittedName>
        <fullName evidence="5">Putative ankyrin repeat-containing domain-containing protein</fullName>
    </submittedName>
</protein>
<evidence type="ECO:0000256" key="3">
    <source>
        <dbReference type="SAM" id="Phobius"/>
    </source>
</evidence>
<dbReference type="Proteomes" id="UP000265566">
    <property type="component" value="Chromosome 1"/>
</dbReference>
<dbReference type="SUPFAM" id="SSF48403">
    <property type="entry name" value="Ankyrin repeat"/>
    <property type="match status" value="1"/>
</dbReference>
<dbReference type="OMA" id="FHVHPEK"/>
<evidence type="ECO:0000313" key="7">
    <source>
        <dbReference type="Proteomes" id="UP000002051"/>
    </source>
</evidence>
<feature type="repeat" description="ANK" evidence="2">
    <location>
        <begin position="53"/>
        <end position="85"/>
    </location>
</feature>
<feature type="transmembrane region" description="Helical" evidence="3">
    <location>
        <begin position="502"/>
        <end position="530"/>
    </location>
</feature>
<feature type="transmembrane region" description="Helical" evidence="3">
    <location>
        <begin position="386"/>
        <end position="405"/>
    </location>
</feature>
<reference evidence="4 7" key="2">
    <citation type="journal article" date="2014" name="BMC Genomics">
        <title>An improved genome release (version Mt4.0) for the model legume Medicago truncatula.</title>
        <authorList>
            <person name="Tang H."/>
            <person name="Krishnakumar V."/>
            <person name="Bidwell S."/>
            <person name="Rosen B."/>
            <person name="Chan A."/>
            <person name="Zhou S."/>
            <person name="Gentzbittel L."/>
            <person name="Childs K.L."/>
            <person name="Yandell M."/>
            <person name="Gundlach H."/>
            <person name="Mayer K.F."/>
            <person name="Schwartz D.C."/>
            <person name="Town C.D."/>
        </authorList>
    </citation>
    <scope>GENOME REANNOTATION</scope>
    <source>
        <strain evidence="6 7">cv. Jemalong A17</strain>
    </source>
</reference>
<feature type="transmembrane region" description="Helical" evidence="3">
    <location>
        <begin position="471"/>
        <end position="496"/>
    </location>
</feature>
<dbReference type="PROSITE" id="PS50088">
    <property type="entry name" value="ANK_REPEAT"/>
    <property type="match status" value="1"/>
</dbReference>
<comment type="subcellular location">
    <subcellularLocation>
        <location evidence="1">Cell membrane</location>
        <topology evidence="1">Peripheral membrane protein</topology>
        <orientation evidence="1">Cytoplasmic side</orientation>
    </subcellularLocation>
</comment>
<dbReference type="EMBL" id="PSQE01000001">
    <property type="protein sequence ID" value="RHN82596.1"/>
    <property type="molecule type" value="Genomic_DNA"/>
</dbReference>
<keyword evidence="2" id="KW-0040">ANK repeat</keyword>
<dbReference type="Proteomes" id="UP000002051">
    <property type="component" value="Unassembled WGS sequence"/>
</dbReference>
<reference evidence="6" key="3">
    <citation type="submission" date="2015-04" db="UniProtKB">
        <authorList>
            <consortium name="EnsemblPlants"/>
        </authorList>
    </citation>
    <scope>IDENTIFICATION</scope>
    <source>
        <strain evidence="6">cv. Jemalong A17</strain>
    </source>
</reference>
<dbReference type="eggNOG" id="KOG0504">
    <property type="taxonomic scope" value="Eukaryota"/>
</dbReference>
<feature type="transmembrane region" description="Helical" evidence="3">
    <location>
        <begin position="425"/>
        <end position="450"/>
    </location>
</feature>
<proteinExistence type="predicted"/>